<protein>
    <submittedName>
        <fullName evidence="1">Uncharacterized protein</fullName>
    </submittedName>
</protein>
<dbReference type="Proteomes" id="UP000887116">
    <property type="component" value="Unassembled WGS sequence"/>
</dbReference>
<dbReference type="EMBL" id="BMAO01024651">
    <property type="protein sequence ID" value="GFQ96728.1"/>
    <property type="molecule type" value="Genomic_DNA"/>
</dbReference>
<dbReference type="AlphaFoldDB" id="A0A8X6G6L0"/>
<comment type="caution">
    <text evidence="1">The sequence shown here is derived from an EMBL/GenBank/DDBJ whole genome shotgun (WGS) entry which is preliminary data.</text>
</comment>
<evidence type="ECO:0000313" key="2">
    <source>
        <dbReference type="Proteomes" id="UP000887116"/>
    </source>
</evidence>
<evidence type="ECO:0000313" key="1">
    <source>
        <dbReference type="EMBL" id="GFQ96728.1"/>
    </source>
</evidence>
<organism evidence="1 2">
    <name type="scientific">Trichonephila clavata</name>
    <name type="common">Joro spider</name>
    <name type="synonym">Nephila clavata</name>
    <dbReference type="NCBI Taxonomy" id="2740835"/>
    <lineage>
        <taxon>Eukaryota</taxon>
        <taxon>Metazoa</taxon>
        <taxon>Ecdysozoa</taxon>
        <taxon>Arthropoda</taxon>
        <taxon>Chelicerata</taxon>
        <taxon>Arachnida</taxon>
        <taxon>Araneae</taxon>
        <taxon>Araneomorphae</taxon>
        <taxon>Entelegynae</taxon>
        <taxon>Araneoidea</taxon>
        <taxon>Nephilidae</taxon>
        <taxon>Trichonephila</taxon>
    </lineage>
</organism>
<reference evidence="1" key="1">
    <citation type="submission" date="2020-07" db="EMBL/GenBank/DDBJ databases">
        <title>Multicomponent nature underlies the extraordinary mechanical properties of spider dragline silk.</title>
        <authorList>
            <person name="Kono N."/>
            <person name="Nakamura H."/>
            <person name="Mori M."/>
            <person name="Yoshida Y."/>
            <person name="Ohtoshi R."/>
            <person name="Malay A.D."/>
            <person name="Moran D.A.P."/>
            <person name="Tomita M."/>
            <person name="Numata K."/>
            <person name="Arakawa K."/>
        </authorList>
    </citation>
    <scope>NUCLEOTIDE SEQUENCE</scope>
</reference>
<proteinExistence type="predicted"/>
<dbReference type="OrthoDB" id="10449939at2759"/>
<name>A0A8X6G6L0_TRICU</name>
<sequence>MEQLPSRPIVLIMMSSSRISRDAVAKTHNGATRHLPPQVRSIISEKEKKLLEGVLKGKKELTGVIYRGAVLIGESSLDRSVN</sequence>
<gene>
    <name evidence="1" type="ORF">TNCT_346831</name>
</gene>
<accession>A0A8X6G6L0</accession>
<keyword evidence="2" id="KW-1185">Reference proteome</keyword>